<gene>
    <name evidence="2" type="ORF">KP509_02G000400</name>
</gene>
<evidence type="ECO:0000313" key="2">
    <source>
        <dbReference type="EMBL" id="KAH7442765.1"/>
    </source>
</evidence>
<reference evidence="2" key="1">
    <citation type="submission" date="2021-08" db="EMBL/GenBank/DDBJ databases">
        <title>WGS assembly of Ceratopteris richardii.</title>
        <authorList>
            <person name="Marchant D.B."/>
            <person name="Chen G."/>
            <person name="Jenkins J."/>
            <person name="Shu S."/>
            <person name="Leebens-Mack J."/>
            <person name="Grimwood J."/>
            <person name="Schmutz J."/>
            <person name="Soltis P."/>
            <person name="Soltis D."/>
            <person name="Chen Z.-H."/>
        </authorList>
    </citation>
    <scope>NUCLEOTIDE SEQUENCE</scope>
    <source>
        <strain evidence="2">Whitten #5841</strain>
        <tissue evidence="2">Leaf</tissue>
    </source>
</reference>
<keyword evidence="3" id="KW-1185">Reference proteome</keyword>
<accession>A0A8T2VAT7</accession>
<evidence type="ECO:0000313" key="3">
    <source>
        <dbReference type="Proteomes" id="UP000825935"/>
    </source>
</evidence>
<sequence length="178" mass="20695">MAEVLGTWEKQVRALESENKELKRVNTSLRKDLVRLESENMVLDLKSSLMVDDCFGVAIEEESERDEENLIKRLEQIEQEMERVQSLIGKYSDQVGRVSEDVHLELERIQSAQVESNEKVRRVEKENARLSSKLGRWMNRKDDETGGQVEDPKVGKMEGELKAMLDRLDAFRTELERT</sequence>
<comment type="caution">
    <text evidence="2">The sequence shown here is derived from an EMBL/GenBank/DDBJ whole genome shotgun (WGS) entry which is preliminary data.</text>
</comment>
<dbReference type="EMBL" id="CM035407">
    <property type="protein sequence ID" value="KAH7442765.1"/>
    <property type="molecule type" value="Genomic_DNA"/>
</dbReference>
<dbReference type="AlphaFoldDB" id="A0A8T2VAT7"/>
<organism evidence="2 3">
    <name type="scientific">Ceratopteris richardii</name>
    <name type="common">Triangle waterfern</name>
    <dbReference type="NCBI Taxonomy" id="49495"/>
    <lineage>
        <taxon>Eukaryota</taxon>
        <taxon>Viridiplantae</taxon>
        <taxon>Streptophyta</taxon>
        <taxon>Embryophyta</taxon>
        <taxon>Tracheophyta</taxon>
        <taxon>Polypodiopsida</taxon>
        <taxon>Polypodiidae</taxon>
        <taxon>Polypodiales</taxon>
        <taxon>Pteridineae</taxon>
        <taxon>Pteridaceae</taxon>
        <taxon>Parkerioideae</taxon>
        <taxon>Ceratopteris</taxon>
    </lineage>
</organism>
<proteinExistence type="predicted"/>
<dbReference type="Proteomes" id="UP000825935">
    <property type="component" value="Chromosome 2"/>
</dbReference>
<keyword evidence="1" id="KW-0175">Coiled coil</keyword>
<name>A0A8T2VAT7_CERRI</name>
<feature type="coiled-coil region" evidence="1">
    <location>
        <begin position="5"/>
        <end position="140"/>
    </location>
</feature>
<evidence type="ECO:0000256" key="1">
    <source>
        <dbReference type="SAM" id="Coils"/>
    </source>
</evidence>
<protein>
    <submittedName>
        <fullName evidence="2">Uncharacterized protein</fullName>
    </submittedName>
</protein>